<dbReference type="Proteomes" id="UP001049176">
    <property type="component" value="Chromosome 7"/>
</dbReference>
<feature type="chain" id="PRO_5040382017" evidence="1">
    <location>
        <begin position="23"/>
        <end position="218"/>
    </location>
</feature>
<evidence type="ECO:0000256" key="1">
    <source>
        <dbReference type="SAM" id="SignalP"/>
    </source>
</evidence>
<dbReference type="RefSeq" id="XP_043005757.1">
    <property type="nucleotide sequence ID" value="XM_043155973.1"/>
</dbReference>
<evidence type="ECO:0000313" key="3">
    <source>
        <dbReference type="Proteomes" id="UP001049176"/>
    </source>
</evidence>
<organism evidence="2 3">
    <name type="scientific">Marasmius oreades</name>
    <name type="common">fairy-ring Marasmius</name>
    <dbReference type="NCBI Taxonomy" id="181124"/>
    <lineage>
        <taxon>Eukaryota</taxon>
        <taxon>Fungi</taxon>
        <taxon>Dikarya</taxon>
        <taxon>Basidiomycota</taxon>
        <taxon>Agaricomycotina</taxon>
        <taxon>Agaricomycetes</taxon>
        <taxon>Agaricomycetidae</taxon>
        <taxon>Agaricales</taxon>
        <taxon>Marasmiineae</taxon>
        <taxon>Marasmiaceae</taxon>
        <taxon>Marasmius</taxon>
    </lineage>
</organism>
<feature type="signal peptide" evidence="1">
    <location>
        <begin position="1"/>
        <end position="22"/>
    </location>
</feature>
<keyword evidence="3" id="KW-1185">Reference proteome</keyword>
<evidence type="ECO:0000313" key="2">
    <source>
        <dbReference type="EMBL" id="KAG7089287.1"/>
    </source>
</evidence>
<sequence>MNSPWEPHTLVILLFRLKLIQVHIPHQCLLKDLLADILYSGKHDLPAEIETIMQLYKPRNLRFLTPKRLLPTLDLNSLPDGDDLKDLLFLDADSRSTIRCAGSYLPSDGSCLNLVVEEPRPIEELSEKGGVQFRSREIVVYLNEHNIEIKSTGPTVGAGYLGEKENRVWCKLVGDGELETFRTLELLNPSAHHIVTLLLSPPPPPDRPIPGHNARLWS</sequence>
<reference evidence="2" key="1">
    <citation type="journal article" date="2021" name="Genome Biol. Evol.">
        <title>The assembled and annotated genome of the fairy-ring fungus Marasmius oreades.</title>
        <authorList>
            <person name="Hiltunen M."/>
            <person name="Ament-Velasquez S.L."/>
            <person name="Johannesson H."/>
        </authorList>
    </citation>
    <scope>NUCLEOTIDE SEQUENCE</scope>
    <source>
        <strain evidence="2">03SP1</strain>
    </source>
</reference>
<dbReference type="OrthoDB" id="10260894at2759"/>
<accession>A0A9P7RTN9</accession>
<gene>
    <name evidence="2" type="ORF">E1B28_010985</name>
</gene>
<keyword evidence="1" id="KW-0732">Signal</keyword>
<dbReference type="GeneID" id="66080060"/>
<proteinExistence type="predicted"/>
<dbReference type="AlphaFoldDB" id="A0A9P7RTN9"/>
<comment type="caution">
    <text evidence="2">The sequence shown here is derived from an EMBL/GenBank/DDBJ whole genome shotgun (WGS) entry which is preliminary data.</text>
</comment>
<dbReference type="KEGG" id="more:E1B28_010985"/>
<dbReference type="EMBL" id="CM032187">
    <property type="protein sequence ID" value="KAG7089287.1"/>
    <property type="molecule type" value="Genomic_DNA"/>
</dbReference>
<name>A0A9P7RTN9_9AGAR</name>
<protein>
    <submittedName>
        <fullName evidence="2">Uncharacterized protein</fullName>
    </submittedName>
</protein>